<dbReference type="EC" id="2.7.11.1" evidence="4"/>
<evidence type="ECO:0000256" key="20">
    <source>
        <dbReference type="SAM" id="MobiDB-lite"/>
    </source>
</evidence>
<feature type="domain" description="Protein kinase" evidence="21">
    <location>
        <begin position="30"/>
        <end position="301"/>
    </location>
</feature>
<comment type="similarity">
    <text evidence="3">In the C-terminal section; belongs to the protein kinase superfamily. Ser/Thr protein kinase family.</text>
</comment>
<evidence type="ECO:0000256" key="18">
    <source>
        <dbReference type="ARBA" id="ARBA00048679"/>
    </source>
</evidence>
<accession>A0A2G2WWA0</accession>
<keyword evidence="12 19" id="KW-0067">ATP-binding</keyword>
<evidence type="ECO:0000256" key="5">
    <source>
        <dbReference type="ARBA" id="ARBA00022475"/>
    </source>
</evidence>
<evidence type="ECO:0000259" key="21">
    <source>
        <dbReference type="PROSITE" id="PS50011"/>
    </source>
</evidence>
<dbReference type="EMBL" id="MLFT02000004">
    <property type="protein sequence ID" value="PHT49460.1"/>
    <property type="molecule type" value="Genomic_DNA"/>
</dbReference>
<evidence type="ECO:0000256" key="8">
    <source>
        <dbReference type="ARBA" id="ARBA00022692"/>
    </source>
</evidence>
<evidence type="ECO:0000256" key="3">
    <source>
        <dbReference type="ARBA" id="ARBA00010217"/>
    </source>
</evidence>
<dbReference type="InterPro" id="IPR052059">
    <property type="entry name" value="CR_Ser/Thr_kinase"/>
</dbReference>
<dbReference type="FunFam" id="1.10.510.10:FF:001023">
    <property type="entry name" value="Os07g0541700 protein"/>
    <property type="match status" value="1"/>
</dbReference>
<dbReference type="OrthoDB" id="1194650at2759"/>
<evidence type="ECO:0000256" key="10">
    <source>
        <dbReference type="ARBA" id="ARBA00022741"/>
    </source>
</evidence>
<keyword evidence="14" id="KW-0472">Membrane</keyword>
<feature type="region of interest" description="Disordered" evidence="20">
    <location>
        <begin position="651"/>
        <end position="673"/>
    </location>
</feature>
<dbReference type="GO" id="GO:0005524">
    <property type="term" value="F:ATP binding"/>
    <property type="evidence" value="ECO:0007669"/>
    <property type="project" value="UniProtKB-UniRule"/>
</dbReference>
<dbReference type="Proteomes" id="UP000224567">
    <property type="component" value="Unassembled WGS sequence"/>
</dbReference>
<dbReference type="PANTHER" id="PTHR47973">
    <property type="entry name" value="CYSTEINE-RICH RECEPTOR-LIKE PROTEIN KINASE 3"/>
    <property type="match status" value="1"/>
</dbReference>
<dbReference type="STRING" id="33114.A0A2G2WWA0"/>
<evidence type="ECO:0000256" key="19">
    <source>
        <dbReference type="PROSITE-ProRule" id="PRU10141"/>
    </source>
</evidence>
<evidence type="ECO:0000256" key="4">
    <source>
        <dbReference type="ARBA" id="ARBA00012513"/>
    </source>
</evidence>
<evidence type="ECO:0000256" key="13">
    <source>
        <dbReference type="ARBA" id="ARBA00022989"/>
    </source>
</evidence>
<comment type="caution">
    <text evidence="22">The sequence shown here is derived from an EMBL/GenBank/DDBJ whole genome shotgun (WGS) entry which is preliminary data.</text>
</comment>
<name>A0A2G2WWA0_CAPBA</name>
<dbReference type="Pfam" id="PF00069">
    <property type="entry name" value="Pkinase"/>
    <property type="match status" value="2"/>
</dbReference>
<keyword evidence="5" id="KW-1003">Cell membrane</keyword>
<dbReference type="Gene3D" id="1.10.510.10">
    <property type="entry name" value="Transferase(Phosphotransferase) domain 1"/>
    <property type="match status" value="2"/>
</dbReference>
<reference evidence="23" key="2">
    <citation type="journal article" date="2017" name="J. Anim. Genet.">
        <title>Multiple reference genome sequences of hot pepper reveal the massive evolution of plant disease resistance genes by retroduplication.</title>
        <authorList>
            <person name="Kim S."/>
            <person name="Park J."/>
            <person name="Yeom S.-I."/>
            <person name="Kim Y.-M."/>
            <person name="Seo E."/>
            <person name="Kim K.-T."/>
            <person name="Kim M.-S."/>
            <person name="Lee J.M."/>
            <person name="Cheong K."/>
            <person name="Shin H.-S."/>
            <person name="Kim S.-B."/>
            <person name="Han K."/>
            <person name="Lee J."/>
            <person name="Park M."/>
            <person name="Lee H.-A."/>
            <person name="Lee H.-Y."/>
            <person name="Lee Y."/>
            <person name="Oh S."/>
            <person name="Lee J.H."/>
            <person name="Choi E."/>
            <person name="Choi E."/>
            <person name="Lee S.E."/>
            <person name="Jeon J."/>
            <person name="Kim H."/>
            <person name="Choi G."/>
            <person name="Song H."/>
            <person name="Lee J."/>
            <person name="Lee S.-C."/>
            <person name="Kwon J.-K."/>
            <person name="Lee H.-Y."/>
            <person name="Koo N."/>
            <person name="Hong Y."/>
            <person name="Kim R.W."/>
            <person name="Kang W.-H."/>
            <person name="Huh J.H."/>
            <person name="Kang B.-C."/>
            <person name="Yang T.-J."/>
            <person name="Lee Y.-H."/>
            <person name="Bennetzen J.L."/>
            <person name="Choi D."/>
        </authorList>
    </citation>
    <scope>NUCLEOTIDE SEQUENCE [LARGE SCALE GENOMIC DNA]</scope>
    <source>
        <strain evidence="23">cv. PBC81</strain>
    </source>
</reference>
<proteinExistence type="inferred from homology"/>
<keyword evidence="7" id="KW-0808">Transferase</keyword>
<dbReference type="GO" id="GO:0005886">
    <property type="term" value="C:plasma membrane"/>
    <property type="evidence" value="ECO:0007669"/>
    <property type="project" value="UniProtKB-SubCell"/>
</dbReference>
<comment type="subcellular location">
    <subcellularLocation>
        <location evidence="1">Cell membrane</location>
        <topology evidence="1">Single-pass type I membrane protein</topology>
    </subcellularLocation>
</comment>
<keyword evidence="8" id="KW-0812">Transmembrane</keyword>
<dbReference type="PROSITE" id="PS00107">
    <property type="entry name" value="PROTEIN_KINASE_ATP"/>
    <property type="match status" value="2"/>
</dbReference>
<evidence type="ECO:0000256" key="9">
    <source>
        <dbReference type="ARBA" id="ARBA00022729"/>
    </source>
</evidence>
<evidence type="ECO:0000256" key="14">
    <source>
        <dbReference type="ARBA" id="ARBA00023136"/>
    </source>
</evidence>
<dbReference type="AlphaFoldDB" id="A0A2G2WWA0"/>
<keyword evidence="9" id="KW-0732">Signal</keyword>
<keyword evidence="11" id="KW-0418">Kinase</keyword>
<dbReference type="GO" id="GO:0004674">
    <property type="term" value="F:protein serine/threonine kinase activity"/>
    <property type="evidence" value="ECO:0007669"/>
    <property type="project" value="UniProtKB-KW"/>
</dbReference>
<feature type="domain" description="Protein kinase" evidence="21">
    <location>
        <begin position="343"/>
        <end position="640"/>
    </location>
</feature>
<dbReference type="SUPFAM" id="SSF56112">
    <property type="entry name" value="Protein kinase-like (PK-like)"/>
    <property type="match status" value="2"/>
</dbReference>
<reference evidence="22 23" key="1">
    <citation type="journal article" date="2017" name="Genome Biol.">
        <title>New reference genome sequences of hot pepper reveal the massive evolution of plant disease-resistance genes by retroduplication.</title>
        <authorList>
            <person name="Kim S."/>
            <person name="Park J."/>
            <person name="Yeom S.I."/>
            <person name="Kim Y.M."/>
            <person name="Seo E."/>
            <person name="Kim K.T."/>
            <person name="Kim M.S."/>
            <person name="Lee J.M."/>
            <person name="Cheong K."/>
            <person name="Shin H.S."/>
            <person name="Kim S.B."/>
            <person name="Han K."/>
            <person name="Lee J."/>
            <person name="Park M."/>
            <person name="Lee H.A."/>
            <person name="Lee H.Y."/>
            <person name="Lee Y."/>
            <person name="Oh S."/>
            <person name="Lee J.H."/>
            <person name="Choi E."/>
            <person name="Choi E."/>
            <person name="Lee S.E."/>
            <person name="Jeon J."/>
            <person name="Kim H."/>
            <person name="Choi G."/>
            <person name="Song H."/>
            <person name="Lee J."/>
            <person name="Lee S.C."/>
            <person name="Kwon J.K."/>
            <person name="Lee H.Y."/>
            <person name="Koo N."/>
            <person name="Hong Y."/>
            <person name="Kim R.W."/>
            <person name="Kang W.H."/>
            <person name="Huh J.H."/>
            <person name="Kang B.C."/>
            <person name="Yang T.J."/>
            <person name="Lee Y.H."/>
            <person name="Bennetzen J.L."/>
            <person name="Choi D."/>
        </authorList>
    </citation>
    <scope>NUCLEOTIDE SEQUENCE [LARGE SCALE GENOMIC DNA]</scope>
    <source>
        <strain evidence="23">cv. PBC81</strain>
    </source>
</reference>
<keyword evidence="23" id="KW-1185">Reference proteome</keyword>
<dbReference type="PROSITE" id="PS50011">
    <property type="entry name" value="PROTEIN_KINASE_DOM"/>
    <property type="match status" value="2"/>
</dbReference>
<evidence type="ECO:0000256" key="7">
    <source>
        <dbReference type="ARBA" id="ARBA00022679"/>
    </source>
</evidence>
<dbReference type="InterPro" id="IPR000719">
    <property type="entry name" value="Prot_kinase_dom"/>
</dbReference>
<dbReference type="FunFam" id="3.30.200.20:FF:000217">
    <property type="entry name" value="probable LRR receptor-like serine/threonine-protein kinase At1g53430"/>
    <property type="match status" value="2"/>
</dbReference>
<dbReference type="InterPro" id="IPR011009">
    <property type="entry name" value="Kinase-like_dom_sf"/>
</dbReference>
<evidence type="ECO:0000313" key="22">
    <source>
        <dbReference type="EMBL" id="PHT49460.1"/>
    </source>
</evidence>
<keyword evidence="10 19" id="KW-0547">Nucleotide-binding</keyword>
<keyword evidence="13" id="KW-1133">Transmembrane helix</keyword>
<organism evidence="22 23">
    <name type="scientific">Capsicum baccatum</name>
    <name type="common">Peruvian pepper</name>
    <dbReference type="NCBI Taxonomy" id="33114"/>
    <lineage>
        <taxon>Eukaryota</taxon>
        <taxon>Viridiplantae</taxon>
        <taxon>Streptophyta</taxon>
        <taxon>Embryophyta</taxon>
        <taxon>Tracheophyta</taxon>
        <taxon>Spermatophyta</taxon>
        <taxon>Magnoliopsida</taxon>
        <taxon>eudicotyledons</taxon>
        <taxon>Gunneridae</taxon>
        <taxon>Pentapetalae</taxon>
        <taxon>asterids</taxon>
        <taxon>lamiids</taxon>
        <taxon>Solanales</taxon>
        <taxon>Solanaceae</taxon>
        <taxon>Solanoideae</taxon>
        <taxon>Capsiceae</taxon>
        <taxon>Capsicum</taxon>
    </lineage>
</organism>
<evidence type="ECO:0000256" key="12">
    <source>
        <dbReference type="ARBA" id="ARBA00022840"/>
    </source>
</evidence>
<feature type="binding site" evidence="19">
    <location>
        <position position="59"/>
    </location>
    <ligand>
        <name>ATP</name>
        <dbReference type="ChEBI" id="CHEBI:30616"/>
    </ligand>
</feature>
<evidence type="ECO:0000256" key="16">
    <source>
        <dbReference type="ARBA" id="ARBA00023180"/>
    </source>
</evidence>
<evidence type="ECO:0000256" key="1">
    <source>
        <dbReference type="ARBA" id="ARBA00004251"/>
    </source>
</evidence>
<gene>
    <name evidence="22" type="ORF">CQW23_09207</name>
</gene>
<dbReference type="InterPro" id="IPR017441">
    <property type="entry name" value="Protein_kinase_ATP_BS"/>
</dbReference>
<keyword evidence="6" id="KW-0723">Serine/threonine-protein kinase</keyword>
<evidence type="ECO:0000256" key="17">
    <source>
        <dbReference type="ARBA" id="ARBA00047899"/>
    </source>
</evidence>
<evidence type="ECO:0000256" key="6">
    <source>
        <dbReference type="ARBA" id="ARBA00022527"/>
    </source>
</evidence>
<keyword evidence="16" id="KW-0325">Glycoprotein</keyword>
<sequence length="1107" mass="124291">MLRRKELEPVQLYPGGLYNYRKIKAATNNFDVANRIGEGGFGTVYKGTLSNGTVVAVKKLSATKEGMWEFAEKSRAIAGIKHPNLLTLMGCCAGKNQLLLIYEFIGTMSLEDALFGSDDELRKRLDWQTRCKICLGLAEGLAFLHEGSKQEIIHGDIKPAYILLDDDLNPKIYDFGFARHYHKQKSAGTMSYTAPEFKDRPLEASADVYSFGVVMLILFSGRKIKTPRAGGETEYLLDEALEKDRSGTLMELVDHKLSYDWEEAEMILRLAMQCIDSPPFRPTMSTIVKILKKECSIQTILINAGGHGFKPWKQPLAEMQELVKLYPGGLYYYREIKASTKNFDIANRLGEGGFGTIYKGTLLNGLVVAVKKLSAAKEGMHEFAEKRRAIAGIKHPNLVTLMGCCAGKNQLLLIYEFIGTTSLEDALFGSDKLRKRLDWQTRCKICLGLAEGLSFLHEVSKQEIIHGDINPENIFLDNDLNPRIYDFGFAKLYHKQKSEGTMSYTAPEVKDRPLEASVDVYSFGVVVLVLFSGRKIKTPRAGAQTGYLVDEVGYMLQQIKYLVQQISDMFLLFPMNYSSVVMGQLCIASNKIPGATDSAVFMVPTYYSSVATDNMAPKIKEIESSPSKGASATAQLHPPLYDLALQALSQSGAEDNEHEEEESFKRDDPNVNSPSVEELVKTFSIDRYPVRLQCDGATDLMGDLVVKSVMGKSFDAFKKILQEQKLDSYFKERCCGKYLDLPEDNNARFLMKMAWAFEAITYLRQQVNYQEEVSCPRILRWLSAKTDKNAKFLNLFNPPKEVIVHPWLVPTNRELKMPFFLTLRSVQTLSNPKVVDGIKMELFGATAIRRKTILEGRANDAPLTVFETTSHYDYDHNSGTDFSLDFAAYSECFSCKYQDCKAKHNRVINAINALTASAKEMTSKRGVIPSKRISYPDTPLDIKAAKRRRKDTFKASSIIKKIKLAMPLSLSCIDVDVTATAEEHNMTVNNPSTVSKDEEKVELFSLRERKNYSFEGRSGPSCEIQKLSKILPTYLDMSGFLNQKVDGIAQQTIGILNCGPFVAAYAKYLSDGLQVPNDGLDYSAKDMLLFYGNMEKRKLRSRMQPTL</sequence>
<keyword evidence="15" id="KW-0675">Receptor</keyword>
<dbReference type="Gene3D" id="3.30.200.20">
    <property type="entry name" value="Phosphorylase Kinase, domain 1"/>
    <property type="match status" value="2"/>
</dbReference>
<comment type="catalytic activity">
    <reaction evidence="17">
        <text>L-threonyl-[protein] + ATP = O-phospho-L-threonyl-[protein] + ADP + H(+)</text>
        <dbReference type="Rhea" id="RHEA:46608"/>
        <dbReference type="Rhea" id="RHEA-COMP:11060"/>
        <dbReference type="Rhea" id="RHEA-COMP:11605"/>
        <dbReference type="ChEBI" id="CHEBI:15378"/>
        <dbReference type="ChEBI" id="CHEBI:30013"/>
        <dbReference type="ChEBI" id="CHEBI:30616"/>
        <dbReference type="ChEBI" id="CHEBI:61977"/>
        <dbReference type="ChEBI" id="CHEBI:456216"/>
        <dbReference type="EC" id="2.7.11.1"/>
    </reaction>
</comment>
<protein>
    <recommendedName>
        <fullName evidence="4">non-specific serine/threonine protein kinase</fullName>
        <ecNumber evidence="4">2.7.11.1</ecNumber>
    </recommendedName>
</protein>
<evidence type="ECO:0000313" key="23">
    <source>
        <dbReference type="Proteomes" id="UP000224567"/>
    </source>
</evidence>
<comment type="similarity">
    <text evidence="2">In the N-terminal section; belongs to the leguminous lectin family.</text>
</comment>
<feature type="binding site" evidence="19">
    <location>
        <position position="377"/>
    </location>
    <ligand>
        <name>ATP</name>
        <dbReference type="ChEBI" id="CHEBI:30616"/>
    </ligand>
</feature>
<comment type="catalytic activity">
    <reaction evidence="18">
        <text>L-seryl-[protein] + ATP = O-phospho-L-seryl-[protein] + ADP + H(+)</text>
        <dbReference type="Rhea" id="RHEA:17989"/>
        <dbReference type="Rhea" id="RHEA-COMP:9863"/>
        <dbReference type="Rhea" id="RHEA-COMP:11604"/>
        <dbReference type="ChEBI" id="CHEBI:15378"/>
        <dbReference type="ChEBI" id="CHEBI:29999"/>
        <dbReference type="ChEBI" id="CHEBI:30616"/>
        <dbReference type="ChEBI" id="CHEBI:83421"/>
        <dbReference type="ChEBI" id="CHEBI:456216"/>
        <dbReference type="EC" id="2.7.11.1"/>
    </reaction>
</comment>
<dbReference type="FunFam" id="1.10.510.10:FF:000240">
    <property type="entry name" value="Lectin-domain containing receptor kinase A4.3"/>
    <property type="match status" value="1"/>
</dbReference>
<dbReference type="GO" id="GO:0002229">
    <property type="term" value="P:defense response to oomycetes"/>
    <property type="evidence" value="ECO:0007669"/>
    <property type="project" value="UniProtKB-ARBA"/>
</dbReference>
<evidence type="ECO:0000256" key="11">
    <source>
        <dbReference type="ARBA" id="ARBA00022777"/>
    </source>
</evidence>
<evidence type="ECO:0000256" key="2">
    <source>
        <dbReference type="ARBA" id="ARBA00008536"/>
    </source>
</evidence>
<evidence type="ECO:0000256" key="15">
    <source>
        <dbReference type="ARBA" id="ARBA00023170"/>
    </source>
</evidence>